<reference evidence="1" key="2">
    <citation type="journal article" date="2022" name="New Phytol.">
        <title>Evolutionary transition to the ectomycorrhizal habit in the genomes of a hyperdiverse lineage of mushroom-forming fungi.</title>
        <authorList>
            <person name="Looney B."/>
            <person name="Miyauchi S."/>
            <person name="Morin E."/>
            <person name="Drula E."/>
            <person name="Courty P.E."/>
            <person name="Kohler A."/>
            <person name="Kuo A."/>
            <person name="LaButti K."/>
            <person name="Pangilinan J."/>
            <person name="Lipzen A."/>
            <person name="Riley R."/>
            <person name="Andreopoulos W."/>
            <person name="He G."/>
            <person name="Johnson J."/>
            <person name="Nolan M."/>
            <person name="Tritt A."/>
            <person name="Barry K.W."/>
            <person name="Grigoriev I.V."/>
            <person name="Nagy L.G."/>
            <person name="Hibbett D."/>
            <person name="Henrissat B."/>
            <person name="Matheny P.B."/>
            <person name="Labbe J."/>
            <person name="Martin F.M."/>
        </authorList>
    </citation>
    <scope>NUCLEOTIDE SEQUENCE</scope>
    <source>
        <strain evidence="1">FP105234-sp</strain>
    </source>
</reference>
<name>A0ACB8SDF6_9AGAM</name>
<protein>
    <submittedName>
        <fullName evidence="1">Uncharacterized protein</fullName>
    </submittedName>
</protein>
<keyword evidence="2" id="KW-1185">Reference proteome</keyword>
<dbReference type="EMBL" id="MU275838">
    <property type="protein sequence ID" value="KAI0053936.1"/>
    <property type="molecule type" value="Genomic_DNA"/>
</dbReference>
<sequence length="646" mass="70510">MAPPTAATKAMAISQPQFSTSPNPNDLPSGPKSRPSKDTARNRSRKRIARPNSSSSSEISPVDAKAATPAATAKTSPIPSSSAAANSRTGEVKGPLVWVCLGKGGQVIAEGDEEDVFWWPGGVLQGDIDRGPVSIRIFGHIPFGAVTDFRIVVPSVSVVLPMKKRGRETLQFSASTFRTQKFNSTPGSPLKRPRTQLDEAFRAAVDLMLEADARLNDGLPSSISSYKTRSIRRSKPAAMKLPEPASPVSKSDSPETWLPPPCDPFVDVPGEPVLALARKISTEYWPARVEAYIPPRKPSGVARYRVRFLDDTTATIPRDMFFTADEPAFGTCRLGQFTTNESDGEVDSDGDDDGLDEYSDAPPQEPPPTPEEFCDLSVQEQFAYIKPVLRAILDGAYKPASDRHNAFMRGGTSRQRLRKSATGKGSLSPRDAVRLGAIVQQWAIGNRGPVDNAFSSEFGVEWSPVPKADHSSASSLSGLSRSTSIHTDVTDVDLSPPSIADFSFLSFPEKIEEHIETPVDDVTQTKASVEHSQSQPQPQPGCADYEALPRIDKIQYCFLVLLHEATIQLLLWRGGQRRSLELLQPVEEQRLHDLGLAKTAEIDFVDQVHRLRRMKARGTQPARKAPVPAPPMDATLARSRTRRARP</sequence>
<accession>A0ACB8SDF6</accession>
<evidence type="ECO:0000313" key="1">
    <source>
        <dbReference type="EMBL" id="KAI0053936.1"/>
    </source>
</evidence>
<proteinExistence type="predicted"/>
<reference evidence="1" key="1">
    <citation type="submission" date="2021-02" db="EMBL/GenBank/DDBJ databases">
        <authorList>
            <consortium name="DOE Joint Genome Institute"/>
            <person name="Ahrendt S."/>
            <person name="Looney B.P."/>
            <person name="Miyauchi S."/>
            <person name="Morin E."/>
            <person name="Drula E."/>
            <person name="Courty P.E."/>
            <person name="Chicoki N."/>
            <person name="Fauchery L."/>
            <person name="Kohler A."/>
            <person name="Kuo A."/>
            <person name="Labutti K."/>
            <person name="Pangilinan J."/>
            <person name="Lipzen A."/>
            <person name="Riley R."/>
            <person name="Andreopoulos W."/>
            <person name="He G."/>
            <person name="Johnson J."/>
            <person name="Barry K.W."/>
            <person name="Grigoriev I.V."/>
            <person name="Nagy L."/>
            <person name="Hibbett D."/>
            <person name="Henrissat B."/>
            <person name="Matheny P.B."/>
            <person name="Labbe J."/>
            <person name="Martin F."/>
        </authorList>
    </citation>
    <scope>NUCLEOTIDE SEQUENCE</scope>
    <source>
        <strain evidence="1">FP105234-sp</strain>
    </source>
</reference>
<dbReference type="Proteomes" id="UP000814033">
    <property type="component" value="Unassembled WGS sequence"/>
</dbReference>
<organism evidence="1 2">
    <name type="scientific">Auriscalpium vulgare</name>
    <dbReference type="NCBI Taxonomy" id="40419"/>
    <lineage>
        <taxon>Eukaryota</taxon>
        <taxon>Fungi</taxon>
        <taxon>Dikarya</taxon>
        <taxon>Basidiomycota</taxon>
        <taxon>Agaricomycotina</taxon>
        <taxon>Agaricomycetes</taxon>
        <taxon>Russulales</taxon>
        <taxon>Auriscalpiaceae</taxon>
        <taxon>Auriscalpium</taxon>
    </lineage>
</organism>
<evidence type="ECO:0000313" key="2">
    <source>
        <dbReference type="Proteomes" id="UP000814033"/>
    </source>
</evidence>
<gene>
    <name evidence="1" type="ORF">FA95DRAFT_1551717</name>
</gene>
<comment type="caution">
    <text evidence="1">The sequence shown here is derived from an EMBL/GenBank/DDBJ whole genome shotgun (WGS) entry which is preliminary data.</text>
</comment>